<feature type="transmembrane region" description="Helical" evidence="7">
    <location>
        <begin position="44"/>
        <end position="61"/>
    </location>
</feature>
<keyword evidence="4 7" id="KW-0812">Transmembrane</keyword>
<feature type="transmembrane region" description="Helical" evidence="7">
    <location>
        <begin position="151"/>
        <end position="168"/>
    </location>
</feature>
<evidence type="ECO:0000256" key="4">
    <source>
        <dbReference type="ARBA" id="ARBA00022692"/>
    </source>
</evidence>
<evidence type="ECO:0000256" key="3">
    <source>
        <dbReference type="ARBA" id="ARBA00022475"/>
    </source>
</evidence>
<evidence type="ECO:0000256" key="7">
    <source>
        <dbReference type="SAM" id="Phobius"/>
    </source>
</evidence>
<dbReference type="GO" id="GO:0016413">
    <property type="term" value="F:O-acetyltransferase activity"/>
    <property type="evidence" value="ECO:0007669"/>
    <property type="project" value="TreeGrafter"/>
</dbReference>
<protein>
    <recommendedName>
        <fullName evidence="8">Acyltransferase 3 domain-containing protein</fullName>
    </recommendedName>
</protein>
<feature type="transmembrane region" description="Helical" evidence="7">
    <location>
        <begin position="180"/>
        <end position="197"/>
    </location>
</feature>
<evidence type="ECO:0000256" key="6">
    <source>
        <dbReference type="ARBA" id="ARBA00023136"/>
    </source>
</evidence>
<feature type="transmembrane region" description="Helical" evidence="7">
    <location>
        <begin position="209"/>
        <end position="231"/>
    </location>
</feature>
<evidence type="ECO:0000313" key="9">
    <source>
        <dbReference type="EMBL" id="OEE58102.1"/>
    </source>
</evidence>
<sequence length="336" mass="37923">MVWLDNARILAILAVVMLHVAADFVFDAPLGSISWWIGNVYDSAVRWCVPVFVMISGALLLDPSKTESLQDFYKKRVSRLLIPLVFWTVVYLGWQVVKGVVKNQPESVSSLLLSVLNGTPYYHMWFLYMIVGLYLFTPFFRMVVMQASENALWVLVVAGMSIAAINSGVEKLNGQDAGLFINWFLLYVPYFFLGYLLRQTERYPPFRMIVGVFVTTFVGTSLGFFLLASASSVKIGLYFYDYLSLTVIPMSISVMFMFKRKNRPLWTTDVTKALASLTLGVYLIHPMVLEILNFAGIGAMSFTPLISIPVITFVVYLGSLVVAWCLSRIPLLKRCI</sequence>
<dbReference type="RefSeq" id="WP_016962309.1">
    <property type="nucleotide sequence ID" value="NZ_AJWN02000099.1"/>
</dbReference>
<keyword evidence="10" id="KW-1185">Reference proteome</keyword>
<gene>
    <name evidence="9" type="ORF">A1OK_16180</name>
</gene>
<feature type="transmembrane region" description="Helical" evidence="7">
    <location>
        <begin position="81"/>
        <end position="101"/>
    </location>
</feature>
<feature type="transmembrane region" description="Helical" evidence="7">
    <location>
        <begin position="121"/>
        <end position="144"/>
    </location>
</feature>
<keyword evidence="3" id="KW-1003">Cell membrane</keyword>
<comment type="caution">
    <text evidence="9">The sequence shown here is derived from an EMBL/GenBank/DDBJ whole genome shotgun (WGS) entry which is preliminary data.</text>
</comment>
<reference evidence="9 10" key="1">
    <citation type="journal article" date="2012" name="Science">
        <title>Ecological populations of bacteria act as socially cohesive units of antibiotic production and resistance.</title>
        <authorList>
            <person name="Cordero O.X."/>
            <person name="Wildschutte H."/>
            <person name="Kirkup B."/>
            <person name="Proehl S."/>
            <person name="Ngo L."/>
            <person name="Hussain F."/>
            <person name="Le Roux F."/>
            <person name="Mincer T."/>
            <person name="Polz M.F."/>
        </authorList>
    </citation>
    <scope>NUCLEOTIDE SEQUENCE [LARGE SCALE GENOMIC DNA]</scope>
    <source>
        <strain evidence="9 10">FF-454</strain>
    </source>
</reference>
<feature type="transmembrane region" description="Helical" evidence="7">
    <location>
        <begin position="279"/>
        <end position="300"/>
    </location>
</feature>
<dbReference type="EMBL" id="AJWN02000099">
    <property type="protein sequence ID" value="OEE58102.1"/>
    <property type="molecule type" value="Genomic_DNA"/>
</dbReference>
<evidence type="ECO:0000256" key="2">
    <source>
        <dbReference type="ARBA" id="ARBA00007400"/>
    </source>
</evidence>
<feature type="domain" description="Acyltransferase 3" evidence="8">
    <location>
        <begin position="2"/>
        <end position="326"/>
    </location>
</feature>
<dbReference type="GO" id="GO:0005886">
    <property type="term" value="C:plasma membrane"/>
    <property type="evidence" value="ECO:0007669"/>
    <property type="project" value="UniProtKB-SubCell"/>
</dbReference>
<keyword evidence="6 7" id="KW-0472">Membrane</keyword>
<feature type="transmembrane region" description="Helical" evidence="7">
    <location>
        <begin position="12"/>
        <end position="38"/>
    </location>
</feature>
<organism evidence="9 10">
    <name type="scientific">Enterovibrio norvegicus FF-454</name>
    <dbReference type="NCBI Taxonomy" id="1185651"/>
    <lineage>
        <taxon>Bacteria</taxon>
        <taxon>Pseudomonadati</taxon>
        <taxon>Pseudomonadota</taxon>
        <taxon>Gammaproteobacteria</taxon>
        <taxon>Vibrionales</taxon>
        <taxon>Vibrionaceae</taxon>
        <taxon>Enterovibrio</taxon>
    </lineage>
</organism>
<evidence type="ECO:0000313" key="10">
    <source>
        <dbReference type="Proteomes" id="UP000095039"/>
    </source>
</evidence>
<dbReference type="GO" id="GO:0009246">
    <property type="term" value="P:enterobacterial common antigen biosynthetic process"/>
    <property type="evidence" value="ECO:0007669"/>
    <property type="project" value="TreeGrafter"/>
</dbReference>
<keyword evidence="5 7" id="KW-1133">Transmembrane helix</keyword>
<name>A0A1E5BYW7_9GAMM</name>
<dbReference type="PANTHER" id="PTHR40074">
    <property type="entry name" value="O-ACETYLTRANSFERASE WECH"/>
    <property type="match status" value="1"/>
</dbReference>
<comment type="subcellular location">
    <subcellularLocation>
        <location evidence="1">Cell membrane</location>
        <topology evidence="1">Multi-pass membrane protein</topology>
    </subcellularLocation>
</comment>
<evidence type="ECO:0000256" key="1">
    <source>
        <dbReference type="ARBA" id="ARBA00004651"/>
    </source>
</evidence>
<comment type="similarity">
    <text evidence="2">Belongs to the acyltransferase 3 family.</text>
</comment>
<dbReference type="AlphaFoldDB" id="A0A1E5BYW7"/>
<dbReference type="Pfam" id="PF01757">
    <property type="entry name" value="Acyl_transf_3"/>
    <property type="match status" value="1"/>
</dbReference>
<dbReference type="Proteomes" id="UP000095039">
    <property type="component" value="Unassembled WGS sequence"/>
</dbReference>
<accession>A0A1E5BYW7</accession>
<evidence type="ECO:0000256" key="5">
    <source>
        <dbReference type="ARBA" id="ARBA00022989"/>
    </source>
</evidence>
<feature type="transmembrane region" description="Helical" evidence="7">
    <location>
        <begin position="237"/>
        <end position="258"/>
    </location>
</feature>
<feature type="transmembrane region" description="Helical" evidence="7">
    <location>
        <begin position="306"/>
        <end position="326"/>
    </location>
</feature>
<dbReference type="PANTHER" id="PTHR40074:SF2">
    <property type="entry name" value="O-ACETYLTRANSFERASE WECH"/>
    <property type="match status" value="1"/>
</dbReference>
<proteinExistence type="inferred from homology"/>
<dbReference type="InterPro" id="IPR002656">
    <property type="entry name" value="Acyl_transf_3_dom"/>
</dbReference>
<evidence type="ECO:0000259" key="8">
    <source>
        <dbReference type="Pfam" id="PF01757"/>
    </source>
</evidence>